<feature type="domain" description="RNA-editing substrate-binding complex 6 protein" evidence="5">
    <location>
        <begin position="114"/>
        <end position="321"/>
    </location>
</feature>
<dbReference type="InterPro" id="IPR007848">
    <property type="entry name" value="Small_mtfrase_dom"/>
</dbReference>
<feature type="compositionally biased region" description="Low complexity" evidence="3">
    <location>
        <begin position="16"/>
        <end position="25"/>
    </location>
</feature>
<evidence type="ECO:0000313" key="6">
    <source>
        <dbReference type="EMBL" id="CAE0774833.1"/>
    </source>
</evidence>
<dbReference type="PANTHER" id="PTHR47816:SF4">
    <property type="entry name" value="RIBOSOMAL RNA SMALL SUBUNIT METHYLTRANSFERASE C"/>
    <property type="match status" value="1"/>
</dbReference>
<evidence type="ECO:0008006" key="7">
    <source>
        <dbReference type="Google" id="ProtNLM"/>
    </source>
</evidence>
<dbReference type="GO" id="GO:0008757">
    <property type="term" value="F:S-adenosylmethionine-dependent methyltransferase activity"/>
    <property type="evidence" value="ECO:0007669"/>
    <property type="project" value="InterPro"/>
</dbReference>
<dbReference type="GO" id="GO:0032259">
    <property type="term" value="P:methylation"/>
    <property type="evidence" value="ECO:0007669"/>
    <property type="project" value="UniProtKB-KW"/>
</dbReference>
<keyword evidence="1" id="KW-0489">Methyltransferase</keyword>
<dbReference type="Pfam" id="PF26188">
    <property type="entry name" value="RESC6"/>
    <property type="match status" value="1"/>
</dbReference>
<organism evidence="6">
    <name type="scientific">Chrysotila carterae</name>
    <name type="common">Marine alga</name>
    <name type="synonym">Syracosphaera carterae</name>
    <dbReference type="NCBI Taxonomy" id="13221"/>
    <lineage>
        <taxon>Eukaryota</taxon>
        <taxon>Haptista</taxon>
        <taxon>Haptophyta</taxon>
        <taxon>Prymnesiophyceae</taxon>
        <taxon>Isochrysidales</taxon>
        <taxon>Isochrysidaceae</taxon>
        <taxon>Chrysotila</taxon>
    </lineage>
</organism>
<feature type="region of interest" description="Disordered" evidence="3">
    <location>
        <begin position="1"/>
        <end position="25"/>
    </location>
</feature>
<dbReference type="EMBL" id="HBIZ01042969">
    <property type="protein sequence ID" value="CAE0774833.1"/>
    <property type="molecule type" value="Transcribed_RNA"/>
</dbReference>
<reference evidence="6" key="1">
    <citation type="submission" date="2021-01" db="EMBL/GenBank/DDBJ databases">
        <authorList>
            <person name="Corre E."/>
            <person name="Pelletier E."/>
            <person name="Niang G."/>
            <person name="Scheremetjew M."/>
            <person name="Finn R."/>
            <person name="Kale V."/>
            <person name="Holt S."/>
            <person name="Cochrane G."/>
            <person name="Meng A."/>
            <person name="Brown T."/>
            <person name="Cohen L."/>
        </authorList>
    </citation>
    <scope>NUCLEOTIDE SEQUENCE</scope>
    <source>
        <strain evidence="6">CCMP645</strain>
    </source>
</reference>
<protein>
    <recommendedName>
        <fullName evidence="7">Methyltransferase small domain-containing protein</fullName>
    </recommendedName>
</protein>
<feature type="compositionally biased region" description="Basic residues" evidence="3">
    <location>
        <begin position="954"/>
        <end position="966"/>
    </location>
</feature>
<accession>A0A7S4F5P0</accession>
<sequence>MNTNRGGGAANRELNNGRGSPFGGSRRFNASEAAAARKLNASICTARDADALLSIIQSHCSAFNSVHCATALHRYARNPGPQATASSPPSERVLPKPVHELCNRAAVVLHTDSTVNARSFTSICWAVGKLGLDHADLLNAIESRARDLLSKQLLDGYALANLIWALANVKEDHEADASLLDQVGNAAAEMIQSLSAQELTNLVWGFASLKRRHRALFEAAALDVTRRVAEFSPQGISQTVWAFSKVGLHKHDLLLAAANAARADAPRYDPHSLAALAWAFANLEVEHGGLIRAISEQLVARASTFDVEAASQLLWALVRLKDGVLPGAVSALVSRLIALSSPALSHSHPRSGTHAHSHAHAHASAPMQPQQLLYALGAAAKLDTVAPASATKTLVCQLAAAAAAAATRLTANRLGIAAWALARPAIMAQLAYATRILWRDALRARISDPQVQQHLSWRSIGHIEVALRSLPEFDEDSESMKVLNDANEKAVEAAEERSKTINAAPVRTLLSLTPRPWSRLKSAGAPVLLAGIDDGCDDVCDSLRAGGFEPVVWRRFANSAHDAAALAWPVQPQKPIAAAVIRWPWYSAGAAASMLSHAVATTTTLATPVWIIGNADEGIDGCELALKPFFDFVKLEKSENGSMVYSARRTGVSSSSASSLRAIRSLLSPAKDSGKPGDGSNGSASKRLSAKGRKQKSAALLQPERESEAAGDPIEVWSKDETLHLPRQDGGSALDRAALPWRVFPGLFAGGGLDVMSTALLKALPPVPPKSRVLDFACGSGTLSAAIVARRLGGDVDLHMLDADAVALTAARRNVPQAKRFFLCAGWPDTALAFPKRKKPIKYDWIVSNPPVHRGQPDDFSVVKALIQGARRRLRKHGILWIVAQEQVPVGRLLAVHGRCAWIQSAISEDGRFVIWSAGKRTRLGDRAGDSAASIALSSSKKKRKQEEAVFKRVLARSSKKPKACH</sequence>
<dbReference type="CDD" id="cd02440">
    <property type="entry name" value="AdoMet_MTases"/>
    <property type="match status" value="1"/>
</dbReference>
<name>A0A7S4F5P0_CHRCT</name>
<dbReference type="Gene3D" id="3.40.50.150">
    <property type="entry name" value="Vaccinia Virus protein VP39"/>
    <property type="match status" value="1"/>
</dbReference>
<evidence type="ECO:0000256" key="1">
    <source>
        <dbReference type="ARBA" id="ARBA00022603"/>
    </source>
</evidence>
<dbReference type="SUPFAM" id="SSF53335">
    <property type="entry name" value="S-adenosyl-L-methionine-dependent methyltransferases"/>
    <property type="match status" value="1"/>
</dbReference>
<dbReference type="PANTHER" id="PTHR47816">
    <property type="entry name" value="RIBOSOMAL RNA SMALL SUBUNIT METHYLTRANSFERASE C"/>
    <property type="match status" value="1"/>
</dbReference>
<evidence type="ECO:0000256" key="2">
    <source>
        <dbReference type="ARBA" id="ARBA00022679"/>
    </source>
</evidence>
<proteinExistence type="predicted"/>
<evidence type="ECO:0000259" key="4">
    <source>
        <dbReference type="Pfam" id="PF05175"/>
    </source>
</evidence>
<dbReference type="InterPro" id="IPR029063">
    <property type="entry name" value="SAM-dependent_MTases_sf"/>
</dbReference>
<evidence type="ECO:0000256" key="3">
    <source>
        <dbReference type="SAM" id="MobiDB-lite"/>
    </source>
</evidence>
<feature type="domain" description="Methyltransferase small" evidence="4">
    <location>
        <begin position="745"/>
        <end position="895"/>
    </location>
</feature>
<dbReference type="InterPro" id="IPR046977">
    <property type="entry name" value="RsmC/RlmG"/>
</dbReference>
<dbReference type="Pfam" id="PF05175">
    <property type="entry name" value="MTS"/>
    <property type="match status" value="1"/>
</dbReference>
<feature type="region of interest" description="Disordered" evidence="3">
    <location>
        <begin position="935"/>
        <end position="966"/>
    </location>
</feature>
<gene>
    <name evidence="6" type="ORF">PCAR00345_LOCUS27467</name>
</gene>
<keyword evidence="2" id="KW-0808">Transferase</keyword>
<dbReference type="InterPro" id="IPR058917">
    <property type="entry name" value="RESC6_dom"/>
</dbReference>
<feature type="region of interest" description="Disordered" evidence="3">
    <location>
        <begin position="668"/>
        <end position="715"/>
    </location>
</feature>
<dbReference type="AlphaFoldDB" id="A0A7S4F5P0"/>
<evidence type="ECO:0000259" key="5">
    <source>
        <dbReference type="Pfam" id="PF26188"/>
    </source>
</evidence>